<proteinExistence type="predicted"/>
<name>A0A8T0IRC7_CERPU</name>
<keyword evidence="1" id="KW-0732">Signal</keyword>
<gene>
    <name evidence="2" type="ORF">KC19_3G265400</name>
</gene>
<reference evidence="2" key="1">
    <citation type="submission" date="2020-06" db="EMBL/GenBank/DDBJ databases">
        <title>WGS assembly of Ceratodon purpureus strain R40.</title>
        <authorList>
            <person name="Carey S.B."/>
            <person name="Jenkins J."/>
            <person name="Shu S."/>
            <person name="Lovell J.T."/>
            <person name="Sreedasyam A."/>
            <person name="Maumus F."/>
            <person name="Tiley G.P."/>
            <person name="Fernandez-Pozo N."/>
            <person name="Barry K."/>
            <person name="Chen C."/>
            <person name="Wang M."/>
            <person name="Lipzen A."/>
            <person name="Daum C."/>
            <person name="Saski C.A."/>
            <person name="Payton A.C."/>
            <person name="Mcbreen J.C."/>
            <person name="Conrad R.E."/>
            <person name="Kollar L.M."/>
            <person name="Olsson S."/>
            <person name="Huttunen S."/>
            <person name="Landis J.B."/>
            <person name="Wickett N.J."/>
            <person name="Johnson M.G."/>
            <person name="Rensing S.A."/>
            <person name="Grimwood J."/>
            <person name="Schmutz J."/>
            <person name="Mcdaniel S.F."/>
        </authorList>
    </citation>
    <scope>NUCLEOTIDE SEQUENCE</scope>
    <source>
        <strain evidence="2">R40</strain>
    </source>
</reference>
<evidence type="ECO:0000313" key="2">
    <source>
        <dbReference type="EMBL" id="KAG0585188.1"/>
    </source>
</evidence>
<feature type="chain" id="PRO_5035943417" description="Secreted protein" evidence="1">
    <location>
        <begin position="23"/>
        <end position="86"/>
    </location>
</feature>
<organism evidence="2 3">
    <name type="scientific">Ceratodon purpureus</name>
    <name type="common">Fire moss</name>
    <name type="synonym">Dicranum purpureum</name>
    <dbReference type="NCBI Taxonomy" id="3225"/>
    <lineage>
        <taxon>Eukaryota</taxon>
        <taxon>Viridiplantae</taxon>
        <taxon>Streptophyta</taxon>
        <taxon>Embryophyta</taxon>
        <taxon>Bryophyta</taxon>
        <taxon>Bryophytina</taxon>
        <taxon>Bryopsida</taxon>
        <taxon>Dicranidae</taxon>
        <taxon>Pseudoditrichales</taxon>
        <taxon>Ditrichaceae</taxon>
        <taxon>Ceratodon</taxon>
    </lineage>
</organism>
<dbReference type="AlphaFoldDB" id="A0A8T0IRC7"/>
<accession>A0A8T0IRC7</accession>
<feature type="signal peptide" evidence="1">
    <location>
        <begin position="1"/>
        <end position="22"/>
    </location>
</feature>
<keyword evidence="3" id="KW-1185">Reference proteome</keyword>
<protein>
    <recommendedName>
        <fullName evidence="4">Secreted protein</fullName>
    </recommendedName>
</protein>
<sequence>MTYYRCFCWWLCPVSVCCSLQAVSHLPTCFNRIFLQYFLVVYKRPVQNLHHLFRGWLIVLQRFLSIIPCDGLVILISNLFSDAWPF</sequence>
<comment type="caution">
    <text evidence="2">The sequence shown here is derived from an EMBL/GenBank/DDBJ whole genome shotgun (WGS) entry which is preliminary data.</text>
</comment>
<evidence type="ECO:0008006" key="4">
    <source>
        <dbReference type="Google" id="ProtNLM"/>
    </source>
</evidence>
<evidence type="ECO:0000256" key="1">
    <source>
        <dbReference type="SAM" id="SignalP"/>
    </source>
</evidence>
<dbReference type="EMBL" id="CM026423">
    <property type="protein sequence ID" value="KAG0585188.1"/>
    <property type="molecule type" value="Genomic_DNA"/>
</dbReference>
<dbReference type="Proteomes" id="UP000822688">
    <property type="component" value="Chromosome 3"/>
</dbReference>
<evidence type="ECO:0000313" key="3">
    <source>
        <dbReference type="Proteomes" id="UP000822688"/>
    </source>
</evidence>